<dbReference type="AlphaFoldDB" id="A0A6I7D615"/>
<feature type="chain" id="PRO_5026252251" evidence="1">
    <location>
        <begin position="26"/>
        <end position="277"/>
    </location>
</feature>
<keyword evidence="1" id="KW-0732">Signal</keyword>
<name>A0A6I7D615_9GAMM</name>
<dbReference type="RefSeq" id="WP_109373874.1">
    <property type="nucleotide sequence ID" value="NZ_CP043925.1"/>
</dbReference>
<dbReference type="Gene3D" id="2.60.40.1090">
    <property type="entry name" value="Fimbrial-type adhesion domain"/>
    <property type="match status" value="1"/>
</dbReference>
<evidence type="ECO:0000256" key="1">
    <source>
        <dbReference type="SAM" id="SignalP"/>
    </source>
</evidence>
<feature type="domain" description="Fimbrial adhesin MrpH N-terminal" evidence="2">
    <location>
        <begin position="25"/>
        <end position="159"/>
    </location>
</feature>
<gene>
    <name evidence="4" type="ORF">F1325_04260</name>
</gene>
<dbReference type="CDD" id="cd22566">
    <property type="entry name" value="MrpH-like"/>
    <property type="match status" value="1"/>
</dbReference>
<organism evidence="4 5">
    <name type="scientific">Proteus columbae</name>
    <dbReference type="NCBI Taxonomy" id="1987580"/>
    <lineage>
        <taxon>Bacteria</taxon>
        <taxon>Pseudomonadati</taxon>
        <taxon>Pseudomonadota</taxon>
        <taxon>Gammaproteobacteria</taxon>
        <taxon>Enterobacterales</taxon>
        <taxon>Morganellaceae</taxon>
        <taxon>Proteus</taxon>
    </lineage>
</organism>
<evidence type="ECO:0000259" key="3">
    <source>
        <dbReference type="Pfam" id="PF24223"/>
    </source>
</evidence>
<dbReference type="KEGG" id="pcol:F1325_04260"/>
<protein>
    <submittedName>
        <fullName evidence="4">Adhesin</fullName>
    </submittedName>
</protein>
<dbReference type="Proteomes" id="UP000464700">
    <property type="component" value="Chromosome"/>
</dbReference>
<dbReference type="GO" id="GO:0009289">
    <property type="term" value="C:pilus"/>
    <property type="evidence" value="ECO:0007669"/>
    <property type="project" value="InterPro"/>
</dbReference>
<dbReference type="GO" id="GO:0007155">
    <property type="term" value="P:cell adhesion"/>
    <property type="evidence" value="ECO:0007669"/>
    <property type="project" value="InterPro"/>
</dbReference>
<keyword evidence="5" id="KW-1185">Reference proteome</keyword>
<proteinExistence type="predicted"/>
<evidence type="ECO:0000259" key="2">
    <source>
        <dbReference type="Pfam" id="PF24222"/>
    </source>
</evidence>
<evidence type="ECO:0000313" key="4">
    <source>
        <dbReference type="EMBL" id="QHN09723.1"/>
    </source>
</evidence>
<feature type="signal peptide" evidence="1">
    <location>
        <begin position="1"/>
        <end position="25"/>
    </location>
</feature>
<dbReference type="InterPro" id="IPR057010">
    <property type="entry name" value="MrpH_C"/>
</dbReference>
<dbReference type="EMBL" id="CP043925">
    <property type="protein sequence ID" value="QHN09723.1"/>
    <property type="molecule type" value="Genomic_DNA"/>
</dbReference>
<dbReference type="Pfam" id="PF24222">
    <property type="entry name" value="MrpH_N"/>
    <property type="match status" value="1"/>
</dbReference>
<sequence>MFTPKRLSVLCLFSVMMLFSASSMASIFSYITESKVLSPSSANYTFIIQRWDPETTMTLNPCYGGASCKITINHRHNASGQGGAATRTVLTGAQKYRTMAELRDAVMRVQSFPTSPTVAHHSGVPNSEIQECVGLFYETGTTKLLLPGSMCGIAPPPAGACEIIDGSVNLSYGDIDEDRLGDSTQNKRSQTIRVTCNKDLSVVIYASSLDGPNVRLRPDGSLYADLYLNNKPGENGETIFVPAGRATPVVVSSVLRPYGRVAPGSFSGVGTLILAMP</sequence>
<dbReference type="Pfam" id="PF24223">
    <property type="entry name" value="MrpH_C"/>
    <property type="match status" value="1"/>
</dbReference>
<accession>A0A6I7D615</accession>
<dbReference type="InterPro" id="IPR057009">
    <property type="entry name" value="MrpH_N"/>
</dbReference>
<dbReference type="InterPro" id="IPR036937">
    <property type="entry name" value="Adhesion_dom_fimbrial_sf"/>
</dbReference>
<reference evidence="4 5" key="1">
    <citation type="submission" date="2019-09" db="EMBL/GenBank/DDBJ databases">
        <title>Emergence of a chromosome-mediated tetracycline resistance gene in Proteus strain.</title>
        <authorList>
            <person name="He D."/>
            <person name="Wang L."/>
        </authorList>
    </citation>
    <scope>NUCLEOTIDE SEQUENCE [LARGE SCALE GENOMIC DNA]</scope>
    <source>
        <strain evidence="4 5">T60</strain>
    </source>
</reference>
<feature type="domain" description="Fimbrial adhesin MrpH C-terminal" evidence="3">
    <location>
        <begin position="161"/>
        <end position="277"/>
    </location>
</feature>
<evidence type="ECO:0000313" key="5">
    <source>
        <dbReference type="Proteomes" id="UP000464700"/>
    </source>
</evidence>